<comment type="caution">
    <text evidence="8">The sequence shown here is derived from an EMBL/GenBank/DDBJ whole genome shotgun (WGS) entry which is preliminary data.</text>
</comment>
<protein>
    <recommendedName>
        <fullName evidence="7">HAT C-terminal dimerisation domain-containing protein</fullName>
    </recommendedName>
</protein>
<keyword evidence="3" id="KW-0863">Zinc-finger</keyword>
<feature type="domain" description="HAT C-terminal dimerisation" evidence="7">
    <location>
        <begin position="812"/>
        <end position="890"/>
    </location>
</feature>
<keyword evidence="5" id="KW-0539">Nucleus</keyword>
<evidence type="ECO:0000313" key="8">
    <source>
        <dbReference type="EMBL" id="TFY75902.1"/>
    </source>
</evidence>
<dbReference type="AlphaFoldDB" id="A0A4Y9ZM96"/>
<proteinExistence type="predicted"/>
<dbReference type="SUPFAM" id="SSF53098">
    <property type="entry name" value="Ribonuclease H-like"/>
    <property type="match status" value="1"/>
</dbReference>
<sequence>MSQTLEEQRHRLQSVLAALHGAVSNLPADCPEGAADGPLERYFNDYEIHEEGLYFTVNCAWDRTFQVSDDEKVKLVTHGPYGLQLVYAFASYFAQQPGMEANNGLFLLAERVQNVIDLVDKVVQGSSIPPTVLVDSDVQLVTSGTEKVNNDAAPKAAKPKAVSIRGRKRAADPKAKGAKGKEPAMKKQKNNRGKAKSKKADSGSSGSSANEDDTDIEELEVRAGRTAEKGEWAFGQYERPTAATRNGSYVWRWKCKWCPAYRSSPRTKGCHDHSSDPYGYPRSSNFISHLEKQCPGLPESHTWDAWKSSAGSDSTNAVTTASAPGGGLSAQHAIMKEFTDRGAANPEKPNAQYAFAGTTGFWINAEWELKDVVLEFIPLDGDHSGKTSGRLIFKALKKYGVTKKLITNTADNTASNNLMNRAIAKRLLKAHKIDASAEQIQIGCAAHVLNLVVQAILHKVEAAPDPETEDLYNMMKEFPLVYNVQTDPNVIQETDRMAAETANAAGTAGAASDAGVLIESDDNSSSDDEPVYEDEDVVTRRQSGSKEKNPIEKLHAIVVDILRSEPRRRRMRQYIRQLCDKDYNHLVPVKSMPVRWNTTYAEIDRTLKLKPAINQWVEQLDTGTSGKAKQAAQRKKKQLHLELKDWEMLKSLRDTLKIFHEATLDLSKANEPTICKTLPLYKLIEDCLHAEHKKVARTADKYNLKHALDAGLKKLSLYMSKALISDYILLGAVLHPCIRLRYFKNSEKWSPEIAQRARTQLRKLYDECASTHCSSIATVESMQAMSSAPSSIFSQAIFLSDDSSMNNANVDELNTYFGGSYVCRDESRALEWWKDHSKHFPVLSRIARDILAIPGVSVLVERLFSSSKHTLSDTRSSLMAETASMAVVSKELLKKGLGENVNYLDGVAIHE</sequence>
<dbReference type="GO" id="GO:0005634">
    <property type="term" value="C:nucleus"/>
    <property type="evidence" value="ECO:0007669"/>
    <property type="project" value="UniProtKB-SubCell"/>
</dbReference>
<dbReference type="InterPro" id="IPR012337">
    <property type="entry name" value="RNaseH-like_sf"/>
</dbReference>
<dbReference type="Pfam" id="PF05699">
    <property type="entry name" value="Dimer_Tnp_hAT"/>
    <property type="match status" value="1"/>
</dbReference>
<dbReference type="Proteomes" id="UP000298061">
    <property type="component" value="Unassembled WGS sequence"/>
</dbReference>
<dbReference type="InterPro" id="IPR052035">
    <property type="entry name" value="ZnF_BED_domain_contain"/>
</dbReference>
<evidence type="ECO:0000256" key="5">
    <source>
        <dbReference type="ARBA" id="ARBA00023242"/>
    </source>
</evidence>
<reference evidence="8 9" key="1">
    <citation type="submission" date="2019-02" db="EMBL/GenBank/DDBJ databases">
        <title>Genome sequencing of the rare red list fungi Hericium alpestre (H. flagellum).</title>
        <authorList>
            <person name="Buettner E."/>
            <person name="Kellner H."/>
        </authorList>
    </citation>
    <scope>NUCLEOTIDE SEQUENCE [LARGE SCALE GENOMIC DNA]</scope>
    <source>
        <strain evidence="8 9">DSM 108284</strain>
    </source>
</reference>
<feature type="compositionally biased region" description="Basic residues" evidence="6">
    <location>
        <begin position="186"/>
        <end position="197"/>
    </location>
</feature>
<evidence type="ECO:0000256" key="3">
    <source>
        <dbReference type="ARBA" id="ARBA00022771"/>
    </source>
</evidence>
<dbReference type="GO" id="GO:0046983">
    <property type="term" value="F:protein dimerization activity"/>
    <property type="evidence" value="ECO:0007669"/>
    <property type="project" value="InterPro"/>
</dbReference>
<evidence type="ECO:0000259" key="7">
    <source>
        <dbReference type="Pfam" id="PF05699"/>
    </source>
</evidence>
<accession>A0A4Y9ZM96</accession>
<organism evidence="8 9">
    <name type="scientific">Hericium alpestre</name>
    <dbReference type="NCBI Taxonomy" id="135208"/>
    <lineage>
        <taxon>Eukaryota</taxon>
        <taxon>Fungi</taxon>
        <taxon>Dikarya</taxon>
        <taxon>Basidiomycota</taxon>
        <taxon>Agaricomycotina</taxon>
        <taxon>Agaricomycetes</taxon>
        <taxon>Russulales</taxon>
        <taxon>Hericiaceae</taxon>
        <taxon>Hericium</taxon>
    </lineage>
</organism>
<evidence type="ECO:0000256" key="2">
    <source>
        <dbReference type="ARBA" id="ARBA00022723"/>
    </source>
</evidence>
<comment type="subcellular location">
    <subcellularLocation>
        <location evidence="1">Nucleus</location>
    </subcellularLocation>
</comment>
<evidence type="ECO:0000256" key="1">
    <source>
        <dbReference type="ARBA" id="ARBA00004123"/>
    </source>
</evidence>
<keyword evidence="9" id="KW-1185">Reference proteome</keyword>
<dbReference type="GO" id="GO:0008270">
    <property type="term" value="F:zinc ion binding"/>
    <property type="evidence" value="ECO:0007669"/>
    <property type="project" value="UniProtKB-KW"/>
</dbReference>
<feature type="compositionally biased region" description="Low complexity" evidence="6">
    <location>
        <begin position="152"/>
        <end position="161"/>
    </location>
</feature>
<gene>
    <name evidence="8" type="ORF">EWM64_g8111</name>
</gene>
<keyword evidence="2" id="KW-0479">Metal-binding</keyword>
<evidence type="ECO:0000256" key="6">
    <source>
        <dbReference type="SAM" id="MobiDB-lite"/>
    </source>
</evidence>
<keyword evidence="4" id="KW-0862">Zinc</keyword>
<evidence type="ECO:0000313" key="9">
    <source>
        <dbReference type="Proteomes" id="UP000298061"/>
    </source>
</evidence>
<dbReference type="OrthoDB" id="3262784at2759"/>
<evidence type="ECO:0000256" key="4">
    <source>
        <dbReference type="ARBA" id="ARBA00022833"/>
    </source>
</evidence>
<feature type="region of interest" description="Disordered" evidence="6">
    <location>
        <begin position="513"/>
        <end position="546"/>
    </location>
</feature>
<dbReference type="InterPro" id="IPR008906">
    <property type="entry name" value="HATC_C_dom"/>
</dbReference>
<feature type="region of interest" description="Disordered" evidence="6">
    <location>
        <begin position="145"/>
        <end position="217"/>
    </location>
</feature>
<name>A0A4Y9ZM96_9AGAM</name>
<feature type="compositionally biased region" description="Acidic residues" evidence="6">
    <location>
        <begin position="519"/>
        <end position="536"/>
    </location>
</feature>
<dbReference type="EMBL" id="SFCI01001390">
    <property type="protein sequence ID" value="TFY75902.1"/>
    <property type="molecule type" value="Genomic_DNA"/>
</dbReference>
<feature type="compositionally biased region" description="Basic and acidic residues" evidence="6">
    <location>
        <begin position="169"/>
        <end position="185"/>
    </location>
</feature>
<dbReference type="PANTHER" id="PTHR46481">
    <property type="entry name" value="ZINC FINGER BED DOMAIN-CONTAINING PROTEIN 4"/>
    <property type="match status" value="1"/>
</dbReference>
<dbReference type="PANTHER" id="PTHR46481:SF10">
    <property type="entry name" value="ZINC FINGER BED DOMAIN-CONTAINING PROTEIN 39"/>
    <property type="match status" value="1"/>
</dbReference>